<proteinExistence type="inferred from homology"/>
<evidence type="ECO:0000259" key="8">
    <source>
        <dbReference type="Pfam" id="PF02384"/>
    </source>
</evidence>
<dbReference type="Pfam" id="PF12161">
    <property type="entry name" value="HsdM_N"/>
    <property type="match status" value="1"/>
</dbReference>
<evidence type="ECO:0000256" key="4">
    <source>
        <dbReference type="ARBA" id="ARBA00022679"/>
    </source>
</evidence>
<sequence>MNAQVGGNQSVDLDTGTLFGYLWDAANILRGSVDAADFKTYIFPLLFFKRLSDVYDEEYAVALDESDGDVEFAQFAENHRFQVPEDCHWKDVRATIAHIGHALQKAMRCIEQANPDTLHGIFGDAQWTNKDRLSDVLLKDLIEHFSSLNLSNEHCKADILGQAYEYLIKKFADLTNKKAGEFYTPRSVVALLVRILAPKAGETIYDPACGTGGMLLEALHHVKEQGGDENLMLGKLYGQEKNLTTSAIARMNLFLHGAEDFHVQRGDTLRVPAFYSGDNLATFDCVIANPPFSLKKWGDDVWINDPYGRNFAGLPPAKSGDFAWVQHMVKSMARRTGRMAVVVPQGVLFRMSKEGEIRRKLLEMDILEAVIGLGQNIFYGTGLAPCVLVFRDRKPEAHRWKVLFIDASKEFKTGRAQNELLPEHVDRIHRWYEGYQDVEGICRVVTQGEIRENDFNLNIPRYVEPVIEEESMTIHQATANLKESLQAAYAAEDRLKALLEKEGLMG</sequence>
<dbReference type="EMBL" id="CM001022">
    <property type="protein sequence ID" value="EFQ23124.1"/>
    <property type="molecule type" value="Genomic_DNA"/>
</dbReference>
<gene>
    <name evidence="10" type="ORF">Apau_0695</name>
</gene>
<evidence type="ECO:0000313" key="10">
    <source>
        <dbReference type="EMBL" id="EFQ23124.1"/>
    </source>
</evidence>
<keyword evidence="11" id="KW-1185">Reference proteome</keyword>
<evidence type="ECO:0000256" key="2">
    <source>
        <dbReference type="ARBA" id="ARBA00011900"/>
    </source>
</evidence>
<dbReference type="RefSeq" id="WP_006300288.1">
    <property type="nucleotide sequence ID" value="NZ_CM001022.1"/>
</dbReference>
<evidence type="ECO:0000256" key="7">
    <source>
        <dbReference type="ARBA" id="ARBA00047942"/>
    </source>
</evidence>
<dbReference type="InterPro" id="IPR003356">
    <property type="entry name" value="DNA_methylase_A-5"/>
</dbReference>
<dbReference type="GO" id="GO:0009007">
    <property type="term" value="F:site-specific DNA-methyltransferase (adenine-specific) activity"/>
    <property type="evidence" value="ECO:0007669"/>
    <property type="project" value="UniProtKB-EC"/>
</dbReference>
<dbReference type="InterPro" id="IPR029063">
    <property type="entry name" value="SAM-dependent_MTases_sf"/>
</dbReference>
<dbReference type="Proteomes" id="UP000005096">
    <property type="component" value="Chromosome"/>
</dbReference>
<evidence type="ECO:0000313" key="11">
    <source>
        <dbReference type="Proteomes" id="UP000005096"/>
    </source>
</evidence>
<comment type="catalytic activity">
    <reaction evidence="7">
        <text>a 2'-deoxyadenosine in DNA + S-adenosyl-L-methionine = an N(6)-methyl-2'-deoxyadenosine in DNA + S-adenosyl-L-homocysteine + H(+)</text>
        <dbReference type="Rhea" id="RHEA:15197"/>
        <dbReference type="Rhea" id="RHEA-COMP:12418"/>
        <dbReference type="Rhea" id="RHEA-COMP:12419"/>
        <dbReference type="ChEBI" id="CHEBI:15378"/>
        <dbReference type="ChEBI" id="CHEBI:57856"/>
        <dbReference type="ChEBI" id="CHEBI:59789"/>
        <dbReference type="ChEBI" id="CHEBI:90615"/>
        <dbReference type="ChEBI" id="CHEBI:90616"/>
        <dbReference type="EC" id="2.1.1.72"/>
    </reaction>
</comment>
<dbReference type="GO" id="GO:0009307">
    <property type="term" value="P:DNA restriction-modification system"/>
    <property type="evidence" value="ECO:0007669"/>
    <property type="project" value="UniProtKB-KW"/>
</dbReference>
<dbReference type="PANTHER" id="PTHR42933">
    <property type="entry name" value="SLR6095 PROTEIN"/>
    <property type="match status" value="1"/>
</dbReference>
<feature type="domain" description="DNA methylase adenine-specific" evidence="8">
    <location>
        <begin position="157"/>
        <end position="470"/>
    </location>
</feature>
<organism evidence="10 11">
    <name type="scientific">Aminomonas paucivorans DSM 12260</name>
    <dbReference type="NCBI Taxonomy" id="584708"/>
    <lineage>
        <taxon>Bacteria</taxon>
        <taxon>Thermotogati</taxon>
        <taxon>Synergistota</taxon>
        <taxon>Synergistia</taxon>
        <taxon>Synergistales</taxon>
        <taxon>Synergistaceae</taxon>
        <taxon>Aminomonas</taxon>
    </lineage>
</organism>
<evidence type="ECO:0000259" key="9">
    <source>
        <dbReference type="Pfam" id="PF12161"/>
    </source>
</evidence>
<dbReference type="AlphaFoldDB" id="E3CUP4"/>
<dbReference type="PaxDb" id="584708-Apau_0695"/>
<reference evidence="10 11" key="1">
    <citation type="journal article" date="2010" name="Stand. Genomic Sci.">
        <title>Non-contiguous finished genome sequence of Aminomonas paucivorans type strain (GLU-3).</title>
        <authorList>
            <person name="Pitluck S."/>
            <person name="Yasawong M."/>
            <person name="Held B."/>
            <person name="Lapidus A."/>
            <person name="Nolan M."/>
            <person name="Copeland A."/>
            <person name="Lucas S."/>
            <person name="Del Rio T.G."/>
            <person name="Tice H."/>
            <person name="Cheng J.F."/>
            <person name="Chertkov O."/>
            <person name="Goodwin L."/>
            <person name="Tapia R."/>
            <person name="Han C."/>
            <person name="Liolios K."/>
            <person name="Ivanova N."/>
            <person name="Mavromatis K."/>
            <person name="Ovchinnikova G."/>
            <person name="Pati A."/>
            <person name="Chen A."/>
            <person name="Palaniappan K."/>
            <person name="Land M."/>
            <person name="Hauser L."/>
            <person name="Chang Y.J."/>
            <person name="Jeffries C.D."/>
            <person name="Pukall R."/>
            <person name="Spring S."/>
            <person name="Rohde M."/>
            <person name="Sikorski J."/>
            <person name="Goker M."/>
            <person name="Woyke T."/>
            <person name="Bristow J."/>
            <person name="Eisen J.A."/>
            <person name="Markowitz V."/>
            <person name="Hugenholtz P."/>
            <person name="Kyrpides N.C."/>
            <person name="Klenk H.P."/>
        </authorList>
    </citation>
    <scope>NUCLEOTIDE SEQUENCE [LARGE SCALE GENOMIC DNA]</scope>
    <source>
        <strain evidence="10 11">DSM 12260</strain>
    </source>
</reference>
<keyword evidence="5" id="KW-0949">S-adenosyl-L-methionine</keyword>
<comment type="similarity">
    <text evidence="1">Belongs to the N(4)/N(6)-methyltransferase family.</text>
</comment>
<feature type="domain" description="N6 adenine-specific DNA methyltransferase N-terminal" evidence="9">
    <location>
        <begin position="22"/>
        <end position="145"/>
    </location>
</feature>
<dbReference type="REBASE" id="29866">
    <property type="entry name" value="M1.Apa12260I"/>
</dbReference>
<dbReference type="Gene3D" id="1.20.1260.30">
    <property type="match status" value="1"/>
</dbReference>
<keyword evidence="4 10" id="KW-0808">Transferase</keyword>
<evidence type="ECO:0000256" key="5">
    <source>
        <dbReference type="ARBA" id="ARBA00022691"/>
    </source>
</evidence>
<dbReference type="OrthoDB" id="9814572at2"/>
<evidence type="ECO:0000256" key="3">
    <source>
        <dbReference type="ARBA" id="ARBA00022603"/>
    </source>
</evidence>
<dbReference type="EC" id="2.1.1.72" evidence="2"/>
<dbReference type="InterPro" id="IPR022749">
    <property type="entry name" value="D12N6_MeTrfase_N"/>
</dbReference>
<keyword evidence="6" id="KW-0680">Restriction system</keyword>
<dbReference type="PANTHER" id="PTHR42933:SF3">
    <property type="entry name" value="TYPE I RESTRICTION ENZYME MJAVIII METHYLASE SUBUNIT"/>
    <property type="match status" value="1"/>
</dbReference>
<keyword evidence="3 10" id="KW-0489">Methyltransferase</keyword>
<dbReference type="InterPro" id="IPR038333">
    <property type="entry name" value="T1MK-like_N_sf"/>
</dbReference>
<name>E3CUP4_9BACT</name>
<dbReference type="InterPro" id="IPR051537">
    <property type="entry name" value="DNA_Adenine_Mtase"/>
</dbReference>
<dbReference type="PRINTS" id="PR00507">
    <property type="entry name" value="N12N6MTFRASE"/>
</dbReference>
<dbReference type="GO" id="GO:0032259">
    <property type="term" value="P:methylation"/>
    <property type="evidence" value="ECO:0007669"/>
    <property type="project" value="UniProtKB-KW"/>
</dbReference>
<dbReference type="eggNOG" id="COG0286">
    <property type="taxonomic scope" value="Bacteria"/>
</dbReference>
<dbReference type="HOGENOM" id="CLU_013049_4_2_0"/>
<dbReference type="GO" id="GO:0003677">
    <property type="term" value="F:DNA binding"/>
    <property type="evidence" value="ECO:0007669"/>
    <property type="project" value="InterPro"/>
</dbReference>
<dbReference type="GO" id="GO:0008170">
    <property type="term" value="F:N-methyltransferase activity"/>
    <property type="evidence" value="ECO:0007669"/>
    <property type="project" value="InterPro"/>
</dbReference>
<dbReference type="Pfam" id="PF02384">
    <property type="entry name" value="N6_Mtase"/>
    <property type="match status" value="1"/>
</dbReference>
<dbReference type="SUPFAM" id="SSF53335">
    <property type="entry name" value="S-adenosyl-L-methionine-dependent methyltransferases"/>
    <property type="match status" value="1"/>
</dbReference>
<accession>E3CUP4</accession>
<evidence type="ECO:0000256" key="1">
    <source>
        <dbReference type="ARBA" id="ARBA00006594"/>
    </source>
</evidence>
<evidence type="ECO:0000256" key="6">
    <source>
        <dbReference type="ARBA" id="ARBA00022747"/>
    </source>
</evidence>
<dbReference type="Gene3D" id="3.40.50.150">
    <property type="entry name" value="Vaccinia Virus protein VP39"/>
    <property type="match status" value="1"/>
</dbReference>
<protein>
    <recommendedName>
        <fullName evidence="2">site-specific DNA-methyltransferase (adenine-specific)</fullName>
        <ecNumber evidence="2">2.1.1.72</ecNumber>
    </recommendedName>
</protein>
<dbReference type="STRING" id="584708.Apau_0695"/>